<reference evidence="2" key="2">
    <citation type="submission" date="2020-08" db="EMBL/GenBank/DDBJ databases">
        <title>Plant Genome Project.</title>
        <authorList>
            <person name="Zhang R.-G."/>
        </authorList>
    </citation>
    <scope>NUCLEOTIDE SEQUENCE</scope>
    <source>
        <strain evidence="2">Huo1</strain>
        <tissue evidence="2">Leaf</tissue>
    </source>
</reference>
<evidence type="ECO:0000313" key="2">
    <source>
        <dbReference type="EMBL" id="KAG6436452.1"/>
    </source>
</evidence>
<gene>
    <name evidence="2" type="ORF">SASPL_101351</name>
</gene>
<keyword evidence="1" id="KW-0472">Membrane</keyword>
<comment type="caution">
    <text evidence="2">The sequence shown here is derived from an EMBL/GenBank/DDBJ whole genome shotgun (WGS) entry which is preliminary data.</text>
</comment>
<dbReference type="EMBL" id="PNBA02000001">
    <property type="protein sequence ID" value="KAG6436452.1"/>
    <property type="molecule type" value="Genomic_DNA"/>
</dbReference>
<keyword evidence="1" id="KW-1133">Transmembrane helix</keyword>
<protein>
    <submittedName>
        <fullName evidence="2">Uncharacterized protein</fullName>
    </submittedName>
</protein>
<dbReference type="InterPro" id="IPR008479">
    <property type="entry name" value="DUF760"/>
</dbReference>
<organism evidence="2">
    <name type="scientific">Salvia splendens</name>
    <name type="common">Scarlet sage</name>
    <dbReference type="NCBI Taxonomy" id="180675"/>
    <lineage>
        <taxon>Eukaryota</taxon>
        <taxon>Viridiplantae</taxon>
        <taxon>Streptophyta</taxon>
        <taxon>Embryophyta</taxon>
        <taxon>Tracheophyta</taxon>
        <taxon>Spermatophyta</taxon>
        <taxon>Magnoliopsida</taxon>
        <taxon>eudicotyledons</taxon>
        <taxon>Gunneridae</taxon>
        <taxon>Pentapetalae</taxon>
        <taxon>asterids</taxon>
        <taxon>lamiids</taxon>
        <taxon>Lamiales</taxon>
        <taxon>Lamiaceae</taxon>
        <taxon>Nepetoideae</taxon>
        <taxon>Mentheae</taxon>
        <taxon>Salviinae</taxon>
        <taxon>Salvia</taxon>
        <taxon>Salvia subgen. Calosphace</taxon>
        <taxon>core Calosphace</taxon>
    </lineage>
</organism>
<proteinExistence type="predicted"/>
<dbReference type="PANTHER" id="PTHR31808:SF9">
    <property type="entry name" value="F21O3.2 PROTEIN"/>
    <property type="match status" value="1"/>
</dbReference>
<accession>A0A8X9ABU7</accession>
<keyword evidence="3" id="KW-1185">Reference proteome</keyword>
<sequence length="282" mass="31725">MNCRRIVEFRHHECQDAVEDVMYMLIFYNLSEIGVNLVPRLSKFTYNRRLEIWPSKDWELESIHSAEVLQMVKEHLTALIGCRAKSNVTDSWAKTEVQRFQLCEAMYICSRKADYAITAAPSVLVFRVEEDAFLLSYIELIFSLVTALSSLLTCLIFNGAAHVVVQMIQVMKVQGESSQRLLDQVKEVITKCMEMLMNLIVNAVVSVFSSSFNLVKEGLFSSSSGLAAAVVGLLEKSKTSFEDALKDVPEVLDAFTEMLGKIIADFVNNCSQAVAYVTENVF</sequence>
<dbReference type="AlphaFoldDB" id="A0A8X9ABU7"/>
<name>A0A8X9ABU7_SALSN</name>
<dbReference type="Proteomes" id="UP000298416">
    <property type="component" value="Unassembled WGS sequence"/>
</dbReference>
<keyword evidence="1" id="KW-0812">Transmembrane</keyword>
<dbReference type="InterPro" id="IPR038925">
    <property type="entry name" value="At3g17800-like"/>
</dbReference>
<reference evidence="2" key="1">
    <citation type="submission" date="2018-01" db="EMBL/GenBank/DDBJ databases">
        <authorList>
            <person name="Mao J.F."/>
        </authorList>
    </citation>
    <scope>NUCLEOTIDE SEQUENCE</scope>
    <source>
        <strain evidence="2">Huo1</strain>
        <tissue evidence="2">Leaf</tissue>
    </source>
</reference>
<feature type="transmembrane region" description="Helical" evidence="1">
    <location>
        <begin position="137"/>
        <end position="161"/>
    </location>
</feature>
<dbReference type="Pfam" id="PF05542">
    <property type="entry name" value="DUF760"/>
    <property type="match status" value="1"/>
</dbReference>
<evidence type="ECO:0000256" key="1">
    <source>
        <dbReference type="SAM" id="Phobius"/>
    </source>
</evidence>
<dbReference type="PANTHER" id="PTHR31808">
    <property type="entry name" value="EXPRESSED PROTEIN"/>
    <property type="match status" value="1"/>
</dbReference>
<evidence type="ECO:0000313" key="3">
    <source>
        <dbReference type="Proteomes" id="UP000298416"/>
    </source>
</evidence>